<comment type="catalytic activity">
    <reaction evidence="1 12 13">
        <text>Endonucleolytic cleavage to 5'-phosphomonoester.</text>
        <dbReference type="EC" id="3.1.26.4"/>
    </reaction>
</comment>
<evidence type="ECO:0000313" key="15">
    <source>
        <dbReference type="EMBL" id="AKX33922.1"/>
    </source>
</evidence>
<evidence type="ECO:0000256" key="5">
    <source>
        <dbReference type="ARBA" id="ARBA00008378"/>
    </source>
</evidence>
<dbReference type="Gene3D" id="3.30.310.10">
    <property type="entry name" value="TATA-Binding Protein"/>
    <property type="match status" value="1"/>
</dbReference>
<dbReference type="GO" id="GO:0004523">
    <property type="term" value="F:RNA-DNA hybrid ribonuclease activity"/>
    <property type="evidence" value="ECO:0007669"/>
    <property type="project" value="UniProtKB-UniRule"/>
</dbReference>
<dbReference type="KEGG" id="sll:SLITO_v1c02670"/>
<dbReference type="OrthoDB" id="9777935at2"/>
<evidence type="ECO:0000256" key="9">
    <source>
        <dbReference type="ARBA" id="ARBA00022759"/>
    </source>
</evidence>
<sequence>MTNKTIKNVSDKLINQIKIKYANFIVSINNKNIDFFIKTNDFSLNIFKNKTILLQSKHVINFEEILEINGAENKLFKPKTEEYEKVDKNVTCEESIGCDEVGVGDFFGPLVIAACFIDNNLLNNSVIHRIKDSKKLTDIQIESIYNDIKNVVKYSVYVMDNDTYNKLHFKYKNGNILKALAHNKTINDIINKLNHFKKTRVILDQFVNKNKYFEYLKTEKDIYQNIEFVTKAESKFISVACASIIARHYFINNVKMLEKKYKISLPFGASNEVKLLVRKYKKEFGDETRNFIKLHFKDD</sequence>
<accession>A0A0K1W1F4</accession>
<keyword evidence="11" id="KW-0460">Magnesium</keyword>
<proteinExistence type="inferred from homology"/>
<dbReference type="PROSITE" id="PS51975">
    <property type="entry name" value="RNASE_H_2"/>
    <property type="match status" value="1"/>
</dbReference>
<dbReference type="CDD" id="cd06590">
    <property type="entry name" value="RNase_HII_bacteria_HIII_like"/>
    <property type="match status" value="1"/>
</dbReference>
<dbReference type="GO" id="GO:0005737">
    <property type="term" value="C:cytoplasm"/>
    <property type="evidence" value="ECO:0007669"/>
    <property type="project" value="UniProtKB-SubCell"/>
</dbReference>
<comment type="similarity">
    <text evidence="5">Belongs to the RNase HII family. RnhC subfamily.</text>
</comment>
<dbReference type="GO" id="GO:0006298">
    <property type="term" value="P:mismatch repair"/>
    <property type="evidence" value="ECO:0007669"/>
    <property type="project" value="TreeGrafter"/>
</dbReference>
<dbReference type="InterPro" id="IPR012337">
    <property type="entry name" value="RNaseH-like_sf"/>
</dbReference>
<dbReference type="InterPro" id="IPR012295">
    <property type="entry name" value="TBP_dom_sf"/>
</dbReference>
<evidence type="ECO:0000313" key="16">
    <source>
        <dbReference type="Proteomes" id="UP000067476"/>
    </source>
</evidence>
<reference evidence="15 16" key="1">
    <citation type="journal article" date="2015" name="Genome Announc.">
        <title>Complete Genome Sequence of Spiroplasma litorale TN-1T (DSM 21781), a Bacterium Isolated from a Green-Eyed Horsefly (Tabanus nigrovittatus).</title>
        <authorList>
            <person name="Lo W.S."/>
            <person name="Lai Y.C."/>
            <person name="Lien Y.W."/>
            <person name="Wang T.H."/>
            <person name="Kuo C.H."/>
        </authorList>
    </citation>
    <scope>NUCLEOTIDE SEQUENCE [LARGE SCALE GENOMIC DNA]</scope>
    <source>
        <strain evidence="15 16">TN-1</strain>
    </source>
</reference>
<comment type="cofactor">
    <cofactor evidence="2">
        <name>Mg(2+)</name>
        <dbReference type="ChEBI" id="CHEBI:18420"/>
    </cofactor>
</comment>
<dbReference type="SUPFAM" id="SSF53098">
    <property type="entry name" value="Ribonuclease H-like"/>
    <property type="match status" value="1"/>
</dbReference>
<feature type="domain" description="RNase H type-2" evidence="14">
    <location>
        <begin position="93"/>
        <end position="299"/>
    </location>
</feature>
<evidence type="ECO:0000256" key="3">
    <source>
        <dbReference type="ARBA" id="ARBA00004065"/>
    </source>
</evidence>
<comment type="cofactor">
    <cofactor evidence="12">
        <name>Mn(2+)</name>
        <dbReference type="ChEBI" id="CHEBI:29035"/>
    </cofactor>
    <cofactor evidence="12">
        <name>Mg(2+)</name>
        <dbReference type="ChEBI" id="CHEBI:18420"/>
    </cofactor>
    <text evidence="12">Manganese or magnesium. Binds 1 divalent metal ion per monomer in the absence of substrate. May bind a second metal ion after substrate binding.</text>
</comment>
<dbReference type="PIRSF" id="PIRSF037748">
    <property type="entry name" value="RnhC"/>
    <property type="match status" value="1"/>
</dbReference>
<gene>
    <name evidence="15" type="primary">rnhC</name>
    <name evidence="15" type="ORF">SLITO_v1c02670</name>
</gene>
<evidence type="ECO:0000256" key="12">
    <source>
        <dbReference type="PROSITE-ProRule" id="PRU01319"/>
    </source>
</evidence>
<dbReference type="GO" id="GO:0046872">
    <property type="term" value="F:metal ion binding"/>
    <property type="evidence" value="ECO:0007669"/>
    <property type="project" value="UniProtKB-KW"/>
</dbReference>
<comment type="function">
    <text evidence="3 13">Endonuclease that specifically degrades the RNA of RNA-DNA hybrids.</text>
</comment>
<dbReference type="EC" id="3.1.26.4" evidence="13"/>
<dbReference type="GO" id="GO:0003723">
    <property type="term" value="F:RNA binding"/>
    <property type="evidence" value="ECO:0007669"/>
    <property type="project" value="UniProtKB-UniRule"/>
</dbReference>
<feature type="binding site" evidence="12">
    <location>
        <position position="204"/>
    </location>
    <ligand>
        <name>a divalent metal cation</name>
        <dbReference type="ChEBI" id="CHEBI:60240"/>
    </ligand>
</feature>
<evidence type="ECO:0000256" key="13">
    <source>
        <dbReference type="RuleBase" id="RU003515"/>
    </source>
</evidence>
<evidence type="ECO:0000256" key="7">
    <source>
        <dbReference type="ARBA" id="ARBA00022722"/>
    </source>
</evidence>
<dbReference type="RefSeq" id="WP_075058020.1">
    <property type="nucleotide sequence ID" value="NZ_CP012357.1"/>
</dbReference>
<evidence type="ECO:0000256" key="2">
    <source>
        <dbReference type="ARBA" id="ARBA00001946"/>
    </source>
</evidence>
<feature type="binding site" evidence="12">
    <location>
        <position position="100"/>
    </location>
    <ligand>
        <name>a divalent metal cation</name>
        <dbReference type="ChEBI" id="CHEBI:60240"/>
    </ligand>
</feature>
<dbReference type="NCBIfam" id="TIGR00716">
    <property type="entry name" value="rnhC"/>
    <property type="match status" value="1"/>
</dbReference>
<keyword evidence="9 12" id="KW-0255">Endonuclease</keyword>
<feature type="binding site" evidence="12">
    <location>
        <position position="99"/>
    </location>
    <ligand>
        <name>a divalent metal cation</name>
        <dbReference type="ChEBI" id="CHEBI:60240"/>
    </ligand>
</feature>
<dbReference type="InterPro" id="IPR004641">
    <property type="entry name" value="RNase_HIII"/>
</dbReference>
<organism evidence="15 16">
    <name type="scientific">Spiroplasma litorale</name>
    <dbReference type="NCBI Taxonomy" id="216942"/>
    <lineage>
        <taxon>Bacteria</taxon>
        <taxon>Bacillati</taxon>
        <taxon>Mycoplasmatota</taxon>
        <taxon>Mollicutes</taxon>
        <taxon>Entomoplasmatales</taxon>
        <taxon>Spiroplasmataceae</taxon>
        <taxon>Spiroplasma</taxon>
    </lineage>
</organism>
<dbReference type="InterPro" id="IPR036397">
    <property type="entry name" value="RNaseH_sf"/>
</dbReference>
<dbReference type="PANTHER" id="PTHR10954">
    <property type="entry name" value="RIBONUCLEASE H2 SUBUNIT A"/>
    <property type="match status" value="1"/>
</dbReference>
<name>A0A0K1W1F4_9MOLU</name>
<evidence type="ECO:0000256" key="8">
    <source>
        <dbReference type="ARBA" id="ARBA00022723"/>
    </source>
</evidence>
<comment type="subcellular location">
    <subcellularLocation>
        <location evidence="4">Cytoplasm</location>
    </subcellularLocation>
</comment>
<dbReference type="Gene3D" id="3.30.420.10">
    <property type="entry name" value="Ribonuclease H-like superfamily/Ribonuclease H"/>
    <property type="match status" value="1"/>
</dbReference>
<evidence type="ECO:0000256" key="10">
    <source>
        <dbReference type="ARBA" id="ARBA00022801"/>
    </source>
</evidence>
<evidence type="ECO:0000256" key="6">
    <source>
        <dbReference type="ARBA" id="ARBA00022490"/>
    </source>
</evidence>
<keyword evidence="16" id="KW-1185">Reference proteome</keyword>
<dbReference type="PANTHER" id="PTHR10954:SF23">
    <property type="entry name" value="RIBONUCLEASE"/>
    <property type="match status" value="1"/>
</dbReference>
<dbReference type="EMBL" id="CP012357">
    <property type="protein sequence ID" value="AKX33922.1"/>
    <property type="molecule type" value="Genomic_DNA"/>
</dbReference>
<dbReference type="InterPro" id="IPR024567">
    <property type="entry name" value="RNase_HII/HIII_dom"/>
</dbReference>
<evidence type="ECO:0000256" key="11">
    <source>
        <dbReference type="ARBA" id="ARBA00022842"/>
    </source>
</evidence>
<dbReference type="Proteomes" id="UP000067476">
    <property type="component" value="Chromosome"/>
</dbReference>
<evidence type="ECO:0000256" key="1">
    <source>
        <dbReference type="ARBA" id="ARBA00000077"/>
    </source>
</evidence>
<dbReference type="GO" id="GO:0043137">
    <property type="term" value="P:DNA replication, removal of RNA primer"/>
    <property type="evidence" value="ECO:0007669"/>
    <property type="project" value="TreeGrafter"/>
</dbReference>
<dbReference type="PATRIC" id="fig|216942.3.peg.269"/>
<dbReference type="GO" id="GO:0032299">
    <property type="term" value="C:ribonuclease H2 complex"/>
    <property type="evidence" value="ECO:0007669"/>
    <property type="project" value="TreeGrafter"/>
</dbReference>
<dbReference type="AlphaFoldDB" id="A0A0K1W1F4"/>
<dbReference type="Pfam" id="PF01351">
    <property type="entry name" value="RNase_HII"/>
    <property type="match status" value="1"/>
</dbReference>
<dbReference type="InterPro" id="IPR001352">
    <property type="entry name" value="RNase_HII/HIII"/>
</dbReference>
<evidence type="ECO:0000256" key="4">
    <source>
        <dbReference type="ARBA" id="ARBA00004496"/>
    </source>
</evidence>
<protein>
    <recommendedName>
        <fullName evidence="13">Ribonuclease</fullName>
        <ecNumber evidence="13">3.1.26.4</ecNumber>
    </recommendedName>
</protein>
<keyword evidence="10 12" id="KW-0378">Hydrolase</keyword>
<keyword evidence="8 12" id="KW-0479">Metal-binding</keyword>
<keyword evidence="6" id="KW-0963">Cytoplasm</keyword>
<evidence type="ECO:0000259" key="14">
    <source>
        <dbReference type="PROSITE" id="PS51975"/>
    </source>
</evidence>
<keyword evidence="7 12" id="KW-0540">Nuclease</keyword>
<dbReference type="STRING" id="216942.SLITO_v1c02670"/>